<evidence type="ECO:0000256" key="6">
    <source>
        <dbReference type="ARBA" id="ARBA00023136"/>
    </source>
</evidence>
<dbReference type="Pfam" id="PF00001">
    <property type="entry name" value="7tm_1"/>
    <property type="match status" value="1"/>
</dbReference>
<dbReference type="Proteomes" id="UP000261600">
    <property type="component" value="Unplaced"/>
</dbReference>
<keyword evidence="5" id="KW-0297">G-protein coupled receptor</keyword>
<dbReference type="PANTHER" id="PTHR24230">
    <property type="entry name" value="G-PROTEIN COUPLED RECEPTOR"/>
    <property type="match status" value="1"/>
</dbReference>
<evidence type="ECO:0000313" key="11">
    <source>
        <dbReference type="Ensembl" id="ENSMALP00000021262.1"/>
    </source>
</evidence>
<accession>A0A3Q3K0F6</accession>
<feature type="transmembrane region" description="Helical" evidence="9">
    <location>
        <begin position="63"/>
        <end position="80"/>
    </location>
</feature>
<name>A0A3Q3K0F6_MONAL</name>
<evidence type="ECO:0000256" key="9">
    <source>
        <dbReference type="SAM" id="Phobius"/>
    </source>
</evidence>
<evidence type="ECO:0000256" key="8">
    <source>
        <dbReference type="ARBA" id="ARBA00023224"/>
    </source>
</evidence>
<keyword evidence="4 9" id="KW-1133">Transmembrane helix</keyword>
<sequence>MFTGHSGRSPLVLAGLSIMVPDKHLRTRFNVLIVNLAVADLLYCTILQPISVDSYLHLRWRSGEVWCSIFGLLLFLSNSLKAKHLLVLK</sequence>
<evidence type="ECO:0000256" key="2">
    <source>
        <dbReference type="ARBA" id="ARBA00022475"/>
    </source>
</evidence>
<dbReference type="PROSITE" id="PS50262">
    <property type="entry name" value="G_PROTEIN_RECEP_F1_2"/>
    <property type="match status" value="1"/>
</dbReference>
<evidence type="ECO:0000256" key="5">
    <source>
        <dbReference type="ARBA" id="ARBA00023040"/>
    </source>
</evidence>
<dbReference type="GO" id="GO:0001604">
    <property type="term" value="F:urotensin II receptor activity"/>
    <property type="evidence" value="ECO:0007669"/>
    <property type="project" value="TreeGrafter"/>
</dbReference>
<organism evidence="11 12">
    <name type="scientific">Monopterus albus</name>
    <name type="common">Swamp eel</name>
    <dbReference type="NCBI Taxonomy" id="43700"/>
    <lineage>
        <taxon>Eukaryota</taxon>
        <taxon>Metazoa</taxon>
        <taxon>Chordata</taxon>
        <taxon>Craniata</taxon>
        <taxon>Vertebrata</taxon>
        <taxon>Euteleostomi</taxon>
        <taxon>Actinopterygii</taxon>
        <taxon>Neopterygii</taxon>
        <taxon>Teleostei</taxon>
        <taxon>Neoteleostei</taxon>
        <taxon>Acanthomorphata</taxon>
        <taxon>Anabantaria</taxon>
        <taxon>Synbranchiformes</taxon>
        <taxon>Synbranchidae</taxon>
        <taxon>Monopterus</taxon>
    </lineage>
</organism>
<dbReference type="Ensembl" id="ENSMALT00000021675.1">
    <property type="protein sequence ID" value="ENSMALP00000021262.1"/>
    <property type="gene ID" value="ENSMALG00000014873.1"/>
</dbReference>
<comment type="subcellular location">
    <subcellularLocation>
        <location evidence="1">Cell membrane</location>
        <topology evidence="1">Multi-pass membrane protein</topology>
    </subcellularLocation>
</comment>
<feature type="domain" description="G-protein coupled receptors family 1 profile" evidence="10">
    <location>
        <begin position="11"/>
        <end position="89"/>
    </location>
</feature>
<keyword evidence="2" id="KW-1003">Cell membrane</keyword>
<keyword evidence="7" id="KW-0675">Receptor</keyword>
<protein>
    <recommendedName>
        <fullName evidence="10">G-protein coupled receptors family 1 profile domain-containing protein</fullName>
    </recommendedName>
</protein>
<dbReference type="AlphaFoldDB" id="A0A3Q3K0F6"/>
<evidence type="ECO:0000313" key="12">
    <source>
        <dbReference type="Proteomes" id="UP000261600"/>
    </source>
</evidence>
<keyword evidence="3 9" id="KW-0812">Transmembrane</keyword>
<dbReference type="InterPro" id="IPR017452">
    <property type="entry name" value="GPCR_Rhodpsn_7TM"/>
</dbReference>
<evidence type="ECO:0000256" key="4">
    <source>
        <dbReference type="ARBA" id="ARBA00022989"/>
    </source>
</evidence>
<reference evidence="11" key="1">
    <citation type="submission" date="2025-08" db="UniProtKB">
        <authorList>
            <consortium name="Ensembl"/>
        </authorList>
    </citation>
    <scope>IDENTIFICATION</scope>
</reference>
<keyword evidence="12" id="KW-1185">Reference proteome</keyword>
<dbReference type="GO" id="GO:0005886">
    <property type="term" value="C:plasma membrane"/>
    <property type="evidence" value="ECO:0007669"/>
    <property type="project" value="UniProtKB-SubCell"/>
</dbReference>
<evidence type="ECO:0000256" key="3">
    <source>
        <dbReference type="ARBA" id="ARBA00022692"/>
    </source>
</evidence>
<dbReference type="GO" id="GO:0007218">
    <property type="term" value="P:neuropeptide signaling pathway"/>
    <property type="evidence" value="ECO:0007669"/>
    <property type="project" value="TreeGrafter"/>
</dbReference>
<proteinExistence type="predicted"/>
<dbReference type="InterPro" id="IPR000276">
    <property type="entry name" value="GPCR_Rhodpsn"/>
</dbReference>
<dbReference type="Gene3D" id="1.20.1070.10">
    <property type="entry name" value="Rhodopsin 7-helix transmembrane proteins"/>
    <property type="match status" value="1"/>
</dbReference>
<keyword evidence="8" id="KW-0807">Transducer</keyword>
<dbReference type="SUPFAM" id="SSF81321">
    <property type="entry name" value="Family A G protein-coupled receptor-like"/>
    <property type="match status" value="1"/>
</dbReference>
<dbReference type="STRING" id="43700.ENSMALP00000021262"/>
<feature type="transmembrane region" description="Helical" evidence="9">
    <location>
        <begin position="29"/>
        <end position="51"/>
    </location>
</feature>
<evidence type="ECO:0000256" key="7">
    <source>
        <dbReference type="ARBA" id="ARBA00023170"/>
    </source>
</evidence>
<evidence type="ECO:0000256" key="1">
    <source>
        <dbReference type="ARBA" id="ARBA00004651"/>
    </source>
</evidence>
<reference evidence="11" key="2">
    <citation type="submission" date="2025-09" db="UniProtKB">
        <authorList>
            <consortium name="Ensembl"/>
        </authorList>
    </citation>
    <scope>IDENTIFICATION</scope>
</reference>
<evidence type="ECO:0000259" key="10">
    <source>
        <dbReference type="PROSITE" id="PS50262"/>
    </source>
</evidence>
<dbReference type="PANTHER" id="PTHR24230:SF59">
    <property type="entry name" value="G-PROTEIN COUPLED RECEPTOR 84"/>
    <property type="match status" value="1"/>
</dbReference>
<keyword evidence="6 9" id="KW-0472">Membrane</keyword>